<dbReference type="InterPro" id="IPR011009">
    <property type="entry name" value="Kinase-like_dom_sf"/>
</dbReference>
<gene>
    <name evidence="3" type="ORF">NP233_g239</name>
</gene>
<organism evidence="3 4">
    <name type="scientific">Leucocoprinus birnbaumii</name>
    <dbReference type="NCBI Taxonomy" id="56174"/>
    <lineage>
        <taxon>Eukaryota</taxon>
        <taxon>Fungi</taxon>
        <taxon>Dikarya</taxon>
        <taxon>Basidiomycota</taxon>
        <taxon>Agaricomycotina</taxon>
        <taxon>Agaricomycetes</taxon>
        <taxon>Agaricomycetidae</taxon>
        <taxon>Agaricales</taxon>
        <taxon>Agaricineae</taxon>
        <taxon>Agaricaceae</taxon>
        <taxon>Leucocoprinus</taxon>
    </lineage>
</organism>
<feature type="compositionally biased region" description="Acidic residues" evidence="1">
    <location>
        <begin position="133"/>
        <end position="148"/>
    </location>
</feature>
<dbReference type="SUPFAM" id="SSF56112">
    <property type="entry name" value="Protein kinase-like (PK-like)"/>
    <property type="match status" value="1"/>
</dbReference>
<dbReference type="EMBL" id="JANIEX010000006">
    <property type="protein sequence ID" value="KAJ3576723.1"/>
    <property type="molecule type" value="Genomic_DNA"/>
</dbReference>
<dbReference type="PROSITE" id="PS50011">
    <property type="entry name" value="PROTEIN_KINASE_DOM"/>
    <property type="match status" value="1"/>
</dbReference>
<dbReference type="PANTHER" id="PTHR44329:SF214">
    <property type="entry name" value="PROTEIN KINASE DOMAIN-CONTAINING PROTEIN"/>
    <property type="match status" value="1"/>
</dbReference>
<dbReference type="AlphaFoldDB" id="A0AAD5YVZ0"/>
<evidence type="ECO:0000313" key="3">
    <source>
        <dbReference type="EMBL" id="KAJ3576723.1"/>
    </source>
</evidence>
<dbReference type="SMART" id="SM00220">
    <property type="entry name" value="S_TKc"/>
    <property type="match status" value="1"/>
</dbReference>
<sequence>MDNNNVLEAVKDFLMENLPRSVERLSKARGPSRTLSNIPELRFLALTRDVVDEMKQRRPHDALEEDYPLLIKLNQENPSDKRVGRDSLRNLALNDFELLCYEPQRQTPILPLSRKPNPNAGRWQVRNALEGDWSDSDASLDGDSEDEGALLSPSDTSQENIIGNRTQERSEDNQTERELEIVCNKLMKIFQDRSRYKVLLGYRDLEAQAVLNLLQNLLDSPCVRSAKLKKELAVAIQRLSKKSALYPDCFVLKDISIEKAKDGSIHALSSGKFGDVWKGTFQGQDVCLKVMRVYRNSKIHELLKAFSCEAVLWGQLQHTNVLPFYGVYHLEHSTHNRLCLVSPWMENGNVDEYLAREPNADRMSLIKDVASGLKYLHGQNIVHGDLKGANVLVHSSGRACLADFGLSTIRDPEVMAMTTSSSSSGCGGTIRWMAPELLSSHDTDDPISTKATDIYAFAGVSYEDRPTASDILARLTIIRKLAKKSRVIRTQTPPSGRSTPTQSNSQRQLSLVLTKPLLSPNLFRASFAQAANLEGQLRRRDLLRLLDSLAGKFPCVFAK</sequence>
<dbReference type="Proteomes" id="UP001213000">
    <property type="component" value="Unassembled WGS sequence"/>
</dbReference>
<dbReference type="InterPro" id="IPR000719">
    <property type="entry name" value="Prot_kinase_dom"/>
</dbReference>
<dbReference type="PROSITE" id="PS00108">
    <property type="entry name" value="PROTEIN_KINASE_ST"/>
    <property type="match status" value="1"/>
</dbReference>
<accession>A0AAD5YVZ0</accession>
<keyword evidence="4" id="KW-1185">Reference proteome</keyword>
<evidence type="ECO:0000259" key="2">
    <source>
        <dbReference type="PROSITE" id="PS50011"/>
    </source>
</evidence>
<evidence type="ECO:0000256" key="1">
    <source>
        <dbReference type="SAM" id="MobiDB-lite"/>
    </source>
</evidence>
<feature type="compositionally biased region" description="Basic and acidic residues" evidence="1">
    <location>
        <begin position="166"/>
        <end position="175"/>
    </location>
</feature>
<dbReference type="Gene3D" id="1.10.510.10">
    <property type="entry name" value="Transferase(Phosphotransferase) domain 1"/>
    <property type="match status" value="1"/>
</dbReference>
<dbReference type="PANTHER" id="PTHR44329">
    <property type="entry name" value="SERINE/THREONINE-PROTEIN KINASE TNNI3K-RELATED"/>
    <property type="match status" value="1"/>
</dbReference>
<comment type="caution">
    <text evidence="3">The sequence shown here is derived from an EMBL/GenBank/DDBJ whole genome shotgun (WGS) entry which is preliminary data.</text>
</comment>
<dbReference type="InterPro" id="IPR051681">
    <property type="entry name" value="Ser/Thr_Kinases-Pseudokinases"/>
</dbReference>
<evidence type="ECO:0000313" key="4">
    <source>
        <dbReference type="Proteomes" id="UP001213000"/>
    </source>
</evidence>
<dbReference type="InterPro" id="IPR008271">
    <property type="entry name" value="Ser/Thr_kinase_AS"/>
</dbReference>
<feature type="compositionally biased region" description="Polar residues" evidence="1">
    <location>
        <begin position="488"/>
        <end position="507"/>
    </location>
</feature>
<protein>
    <recommendedName>
        <fullName evidence="2">Protein kinase domain-containing protein</fullName>
    </recommendedName>
</protein>
<feature type="compositionally biased region" description="Polar residues" evidence="1">
    <location>
        <begin position="153"/>
        <end position="165"/>
    </location>
</feature>
<proteinExistence type="predicted"/>
<dbReference type="GO" id="GO:0005524">
    <property type="term" value="F:ATP binding"/>
    <property type="evidence" value="ECO:0007669"/>
    <property type="project" value="InterPro"/>
</dbReference>
<feature type="domain" description="Protein kinase" evidence="2">
    <location>
        <begin position="262"/>
        <end position="543"/>
    </location>
</feature>
<dbReference type="InterPro" id="IPR001245">
    <property type="entry name" value="Ser-Thr/Tyr_kinase_cat_dom"/>
</dbReference>
<name>A0AAD5YVZ0_9AGAR</name>
<reference evidence="3" key="1">
    <citation type="submission" date="2022-07" db="EMBL/GenBank/DDBJ databases">
        <title>Genome Sequence of Leucocoprinus birnbaumii.</title>
        <authorList>
            <person name="Buettner E."/>
        </authorList>
    </citation>
    <scope>NUCLEOTIDE SEQUENCE</scope>
    <source>
        <strain evidence="3">VT141</strain>
    </source>
</reference>
<feature type="region of interest" description="Disordered" evidence="1">
    <location>
        <begin position="133"/>
        <end position="175"/>
    </location>
</feature>
<dbReference type="Pfam" id="PF07714">
    <property type="entry name" value="PK_Tyr_Ser-Thr"/>
    <property type="match status" value="1"/>
</dbReference>
<feature type="region of interest" description="Disordered" evidence="1">
    <location>
        <begin position="486"/>
        <end position="507"/>
    </location>
</feature>
<dbReference type="GO" id="GO:0004674">
    <property type="term" value="F:protein serine/threonine kinase activity"/>
    <property type="evidence" value="ECO:0007669"/>
    <property type="project" value="TreeGrafter"/>
</dbReference>